<proteinExistence type="predicted"/>
<dbReference type="AlphaFoldDB" id="A0A7W3MTI4"/>
<reference evidence="2 3" key="1">
    <citation type="submission" date="2020-08" db="EMBL/GenBank/DDBJ databases">
        <title>Sequencing the genomes of 1000 actinobacteria strains.</title>
        <authorList>
            <person name="Klenk H.-P."/>
        </authorList>
    </citation>
    <scope>NUCLEOTIDE SEQUENCE [LARGE SCALE GENOMIC DNA]</scope>
    <source>
        <strain evidence="2 3">DSM 45823</strain>
    </source>
</reference>
<dbReference type="EMBL" id="JACJII010000001">
    <property type="protein sequence ID" value="MBA9001615.1"/>
    <property type="molecule type" value="Genomic_DNA"/>
</dbReference>
<comment type="caution">
    <text evidence="2">The sequence shown here is derived from an EMBL/GenBank/DDBJ whole genome shotgun (WGS) entry which is preliminary data.</text>
</comment>
<dbReference type="SUPFAM" id="SSF53697">
    <property type="entry name" value="SIS domain"/>
    <property type="match status" value="1"/>
</dbReference>
<dbReference type="GO" id="GO:1901135">
    <property type="term" value="P:carbohydrate derivative metabolic process"/>
    <property type="evidence" value="ECO:0007669"/>
    <property type="project" value="InterPro"/>
</dbReference>
<dbReference type="CDD" id="cd05006">
    <property type="entry name" value="SIS_GmhA"/>
    <property type="match status" value="1"/>
</dbReference>
<evidence type="ECO:0000259" key="1">
    <source>
        <dbReference type="PROSITE" id="PS51464"/>
    </source>
</evidence>
<protein>
    <submittedName>
        <fullName evidence="2">D-sedoheptulose 7-phosphate isomerase</fullName>
        <ecNumber evidence="2">5.3.1.28</ecNumber>
    </submittedName>
</protein>
<feature type="domain" description="SIS" evidence="1">
    <location>
        <begin position="39"/>
        <end position="194"/>
    </location>
</feature>
<dbReference type="InterPro" id="IPR046348">
    <property type="entry name" value="SIS_dom_sf"/>
</dbReference>
<dbReference type="InterPro" id="IPR001347">
    <property type="entry name" value="SIS_dom"/>
</dbReference>
<dbReference type="InterPro" id="IPR035461">
    <property type="entry name" value="GmhA/DiaA"/>
</dbReference>
<dbReference type="Pfam" id="PF13580">
    <property type="entry name" value="SIS_2"/>
    <property type="match status" value="1"/>
</dbReference>
<accession>A0A7W3MTI4</accession>
<dbReference type="EC" id="5.3.1.28" evidence="2"/>
<evidence type="ECO:0000313" key="2">
    <source>
        <dbReference type="EMBL" id="MBA9001615.1"/>
    </source>
</evidence>
<dbReference type="Gene3D" id="3.40.50.10490">
    <property type="entry name" value="Glucose-6-phosphate isomerase like protein, domain 1"/>
    <property type="match status" value="1"/>
</dbReference>
<dbReference type="Proteomes" id="UP000539313">
    <property type="component" value="Unassembled WGS sequence"/>
</dbReference>
<sequence>MTGAGATAERVRAAFERRRAPGLALAEDAEAVARACRDMALRFHRGGRLLVFGGGAAAADAQHIAVEFVHPVVVGKRALPAMSLSADPAALTAIALADGPDEMFAAQLRMLASPDDIALGVSADGCRPAVRNGLAAARGLGALTVALTGADGGDIEADHHLAARCDDPAVVKEIHVTTYHVLWELVHVFLERAR</sequence>
<dbReference type="PANTHER" id="PTHR30390">
    <property type="entry name" value="SEDOHEPTULOSE 7-PHOSPHATE ISOMERASE / DNAA INITIATOR-ASSOCIATING FACTOR FOR REPLICATION INITIATION"/>
    <property type="match status" value="1"/>
</dbReference>
<dbReference type="GO" id="GO:0016853">
    <property type="term" value="F:isomerase activity"/>
    <property type="evidence" value="ECO:0007669"/>
    <property type="project" value="UniProtKB-KW"/>
</dbReference>
<keyword evidence="3" id="KW-1185">Reference proteome</keyword>
<dbReference type="GO" id="GO:0097367">
    <property type="term" value="F:carbohydrate derivative binding"/>
    <property type="evidence" value="ECO:0007669"/>
    <property type="project" value="InterPro"/>
</dbReference>
<dbReference type="PROSITE" id="PS51464">
    <property type="entry name" value="SIS"/>
    <property type="match status" value="1"/>
</dbReference>
<name>A0A7W3MTI4_9ACTN</name>
<organism evidence="2 3">
    <name type="scientific">Thermomonospora cellulosilytica</name>
    <dbReference type="NCBI Taxonomy" id="1411118"/>
    <lineage>
        <taxon>Bacteria</taxon>
        <taxon>Bacillati</taxon>
        <taxon>Actinomycetota</taxon>
        <taxon>Actinomycetes</taxon>
        <taxon>Streptosporangiales</taxon>
        <taxon>Thermomonosporaceae</taxon>
        <taxon>Thermomonospora</taxon>
    </lineage>
</organism>
<gene>
    <name evidence="2" type="ORF">HNR21_000497</name>
</gene>
<keyword evidence="2" id="KW-0413">Isomerase</keyword>
<dbReference type="RefSeq" id="WP_182703857.1">
    <property type="nucleotide sequence ID" value="NZ_JACJII010000001.1"/>
</dbReference>
<dbReference type="InterPro" id="IPR050099">
    <property type="entry name" value="SIS_GmhA/DiaA_subfam"/>
</dbReference>
<evidence type="ECO:0000313" key="3">
    <source>
        <dbReference type="Proteomes" id="UP000539313"/>
    </source>
</evidence>